<dbReference type="RefSeq" id="WP_095686380.1">
    <property type="nucleotide sequence ID" value="NZ_CP016776.1"/>
</dbReference>
<dbReference type="AlphaFoldDB" id="A0A249KUV6"/>
<name>A0A249KUV6_9ACTN</name>
<gene>
    <name evidence="1" type="ORF">A7sIIA15_06810</name>
</gene>
<dbReference type="InterPro" id="IPR014917">
    <property type="entry name" value="DUF1800"/>
</dbReference>
<organism evidence="1 2">
    <name type="scientific">Candidatus Planktophila vernalis</name>
    <dbReference type="NCBI Taxonomy" id="1884907"/>
    <lineage>
        <taxon>Bacteria</taxon>
        <taxon>Bacillati</taxon>
        <taxon>Actinomycetota</taxon>
        <taxon>Actinomycetes</taxon>
        <taxon>Candidatus Nanopelagicales</taxon>
        <taxon>Candidatus Nanopelagicaceae</taxon>
        <taxon>Candidatus Planktophila</taxon>
    </lineage>
</organism>
<proteinExistence type="predicted"/>
<sequence>MNIKRLETSRLFHRFGFGPRPGEYAQALKDGVQITRTRLTTVPAALTTSTPVALPEITDLGKRPKENTPEVVPFALAMRNQTQQMGLWWLDMMALSDHGLTERMVWFWHGHWATSIQKLNYALPMYKQNQLFRTHALGNFNSMTKAMLNDGALQFWLDGQDNTAKAPNENLGRELMELFVLGVNRYSEDDVKAISRVLTGYQVERSSGLVSINPSRRDTKPVTLLGTTASFTGDSLSDFLVGRDDCATFIAERLWYRFISSTEVMPASFKAKNAFATRDMAATIQVMATDPSMSNEKFAMVKSPVEWFISACRALELTPSALKTPGQLNNHLDKLGQVPFNPPNVGGWPAGEAWLSSATAQYRLAFAEWLIKQSSLSALQQIPRDARVLKSADWLGVPEWSARTQSALRTALDNPAQFALLALCSPEYIVSA</sequence>
<dbReference type="Proteomes" id="UP000217186">
    <property type="component" value="Chromosome"/>
</dbReference>
<dbReference type="KEGG" id="pvn:A7sIIA15_06810"/>
<dbReference type="EMBL" id="CP016776">
    <property type="protein sequence ID" value="ASY20534.1"/>
    <property type="molecule type" value="Genomic_DNA"/>
</dbReference>
<evidence type="ECO:0000313" key="2">
    <source>
        <dbReference type="Proteomes" id="UP000217186"/>
    </source>
</evidence>
<evidence type="ECO:0000313" key="1">
    <source>
        <dbReference type="EMBL" id="ASY20534.1"/>
    </source>
</evidence>
<reference evidence="1 2" key="1">
    <citation type="submission" date="2016-07" db="EMBL/GenBank/DDBJ databases">
        <title>High microdiversification within the ubiquitous acI lineage of Actinobacteria.</title>
        <authorList>
            <person name="Neuenschwander S.M."/>
            <person name="Salcher M."/>
            <person name="Ghai R."/>
            <person name="Pernthaler J."/>
        </authorList>
    </citation>
    <scope>NUCLEOTIDE SEQUENCE [LARGE SCALE GENOMIC DNA]</scope>
    <source>
        <strain evidence="1">MMS-IIA-15</strain>
    </source>
</reference>
<keyword evidence="2" id="KW-1185">Reference proteome</keyword>
<dbReference type="OrthoDB" id="9772295at2"/>
<dbReference type="Pfam" id="PF08811">
    <property type="entry name" value="DUF1800"/>
    <property type="match status" value="1"/>
</dbReference>
<accession>A0A249KUV6</accession>
<protein>
    <submittedName>
        <fullName evidence="1">DUF1800 domain-containing protein</fullName>
    </submittedName>
</protein>